<dbReference type="InterPro" id="IPR015797">
    <property type="entry name" value="NUDIX_hydrolase-like_dom_sf"/>
</dbReference>
<comment type="cofactor">
    <cofactor evidence="1">
        <name>Mg(2+)</name>
        <dbReference type="ChEBI" id="CHEBI:18420"/>
    </cofactor>
</comment>
<dbReference type="PROSITE" id="PS00893">
    <property type="entry name" value="NUDIX_BOX"/>
    <property type="match status" value="1"/>
</dbReference>
<evidence type="ECO:0000256" key="3">
    <source>
        <dbReference type="ARBA" id="ARBA00022801"/>
    </source>
</evidence>
<dbReference type="RefSeq" id="WP_132613591.1">
    <property type="nucleotide sequence ID" value="NZ_SMBI01000013.1"/>
</dbReference>
<gene>
    <name evidence="6" type="ORF">EV131_113148</name>
</gene>
<evidence type="ECO:0000313" key="6">
    <source>
        <dbReference type="EMBL" id="TCU19548.1"/>
    </source>
</evidence>
<reference evidence="6 7" key="1">
    <citation type="submission" date="2019-03" db="EMBL/GenBank/DDBJ databases">
        <title>Genomic Encyclopedia of Type Strains, Phase IV (KMG-V): Genome sequencing to study the core and pangenomes of soil and plant-associated prokaryotes.</title>
        <authorList>
            <person name="Whitman W."/>
        </authorList>
    </citation>
    <scope>NUCLEOTIDE SEQUENCE [LARGE SCALE GENOMIC DNA]</scope>
    <source>
        <strain evidence="6 7">FB403</strain>
    </source>
</reference>
<evidence type="ECO:0000256" key="1">
    <source>
        <dbReference type="ARBA" id="ARBA00001946"/>
    </source>
</evidence>
<dbReference type="Proteomes" id="UP000295021">
    <property type="component" value="Unassembled WGS sequence"/>
</dbReference>
<protein>
    <submittedName>
        <fullName evidence="6">NUDIX domain-containing protein</fullName>
    </submittedName>
</protein>
<dbReference type="GO" id="GO:0016462">
    <property type="term" value="F:pyrophosphatase activity"/>
    <property type="evidence" value="ECO:0007669"/>
    <property type="project" value="InterPro"/>
</dbReference>
<organism evidence="6 7">
    <name type="scientific">Rhizobium laguerreae</name>
    <dbReference type="NCBI Taxonomy" id="1076926"/>
    <lineage>
        <taxon>Bacteria</taxon>
        <taxon>Pseudomonadati</taxon>
        <taxon>Pseudomonadota</taxon>
        <taxon>Alphaproteobacteria</taxon>
        <taxon>Hyphomicrobiales</taxon>
        <taxon>Rhizobiaceae</taxon>
        <taxon>Rhizobium/Agrobacterium group</taxon>
        <taxon>Rhizobium</taxon>
    </lineage>
</organism>
<dbReference type="GO" id="GO:0005737">
    <property type="term" value="C:cytoplasm"/>
    <property type="evidence" value="ECO:0007669"/>
    <property type="project" value="TreeGrafter"/>
</dbReference>
<dbReference type="CDD" id="cd04666">
    <property type="entry name" value="NUDIX_DIPP2_like_Nudt4"/>
    <property type="match status" value="1"/>
</dbReference>
<proteinExistence type="predicted"/>
<keyword evidence="4" id="KW-0460">Magnesium</keyword>
<dbReference type="EMBL" id="SMBI01000013">
    <property type="protein sequence ID" value="TCU19548.1"/>
    <property type="molecule type" value="Genomic_DNA"/>
</dbReference>
<evidence type="ECO:0000259" key="5">
    <source>
        <dbReference type="PROSITE" id="PS51462"/>
    </source>
</evidence>
<feature type="domain" description="Nudix hydrolase" evidence="5">
    <location>
        <begin position="17"/>
        <end position="148"/>
    </location>
</feature>
<evidence type="ECO:0000256" key="4">
    <source>
        <dbReference type="ARBA" id="ARBA00022842"/>
    </source>
</evidence>
<accession>A0AAX2QF16</accession>
<dbReference type="SUPFAM" id="SSF55811">
    <property type="entry name" value="Nudix"/>
    <property type="match status" value="1"/>
</dbReference>
<name>A0AAX2QF16_9HYPH</name>
<evidence type="ECO:0000256" key="2">
    <source>
        <dbReference type="ARBA" id="ARBA00022723"/>
    </source>
</evidence>
<sequence>MLQDDTPEDQLEAASVSIVEQAGAICYRRTKKGQIQVLLVGSRRNGRWGLPKGHVEPGEATSVTAAREAFEEAGVRGKVEPAVFGAFRYRKDSSLNSFVVTVHLLEASGSARSFPELGLRKKRWFSCAAAITEAAQPGLRELLLKFQKRSTGSA</sequence>
<dbReference type="InterPro" id="IPR047198">
    <property type="entry name" value="DDP-like_NUDIX"/>
</dbReference>
<dbReference type="GO" id="GO:0046872">
    <property type="term" value="F:metal ion binding"/>
    <property type="evidence" value="ECO:0007669"/>
    <property type="project" value="UniProtKB-KW"/>
</dbReference>
<keyword evidence="2" id="KW-0479">Metal-binding</keyword>
<dbReference type="Gene3D" id="3.90.79.10">
    <property type="entry name" value="Nucleoside Triphosphate Pyrophosphohydrolase"/>
    <property type="match status" value="1"/>
</dbReference>
<dbReference type="Pfam" id="PF00293">
    <property type="entry name" value="NUDIX"/>
    <property type="match status" value="1"/>
</dbReference>
<dbReference type="PROSITE" id="PS51462">
    <property type="entry name" value="NUDIX"/>
    <property type="match status" value="1"/>
</dbReference>
<dbReference type="AlphaFoldDB" id="A0AAX2QF16"/>
<dbReference type="PANTHER" id="PTHR12629:SF0">
    <property type="entry name" value="DIPHOSPHOINOSITOL-POLYPHOSPHATE DIPHOSPHATASE"/>
    <property type="match status" value="1"/>
</dbReference>
<keyword evidence="3" id="KW-0378">Hydrolase</keyword>
<dbReference type="InterPro" id="IPR000086">
    <property type="entry name" value="NUDIX_hydrolase_dom"/>
</dbReference>
<dbReference type="PANTHER" id="PTHR12629">
    <property type="entry name" value="DIPHOSPHOINOSITOL POLYPHOSPHATE PHOSPHOHYDROLASE"/>
    <property type="match status" value="1"/>
</dbReference>
<dbReference type="InterPro" id="IPR020084">
    <property type="entry name" value="NUDIX_hydrolase_CS"/>
</dbReference>
<evidence type="ECO:0000313" key="7">
    <source>
        <dbReference type="Proteomes" id="UP000295021"/>
    </source>
</evidence>
<comment type="caution">
    <text evidence="6">The sequence shown here is derived from an EMBL/GenBank/DDBJ whole genome shotgun (WGS) entry which is preliminary data.</text>
</comment>